<proteinExistence type="predicted"/>
<reference evidence="2 3" key="1">
    <citation type="submission" date="2017-11" db="EMBL/GenBank/DDBJ databases">
        <title>Genomic Encyclopedia of Archaeal and Bacterial Type Strains, Phase II (KMG-II): From Individual Species to Whole Genera.</title>
        <authorList>
            <person name="Goeker M."/>
        </authorList>
    </citation>
    <scope>NUCLEOTIDE SEQUENCE [LARGE SCALE GENOMIC DNA]</scope>
    <source>
        <strain evidence="2 3">DSM 29128</strain>
    </source>
</reference>
<dbReference type="EMBL" id="PGTY01000002">
    <property type="protein sequence ID" value="PJI85850.1"/>
    <property type="molecule type" value="Genomic_DNA"/>
</dbReference>
<feature type="transmembrane region" description="Helical" evidence="1">
    <location>
        <begin position="99"/>
        <end position="124"/>
    </location>
</feature>
<feature type="transmembrane region" description="Helical" evidence="1">
    <location>
        <begin position="185"/>
        <end position="204"/>
    </location>
</feature>
<dbReference type="AlphaFoldDB" id="A0A2M8W4L0"/>
<evidence type="ECO:0000256" key="1">
    <source>
        <dbReference type="SAM" id="Phobius"/>
    </source>
</evidence>
<keyword evidence="3" id="KW-1185">Reference proteome</keyword>
<evidence type="ECO:0000313" key="3">
    <source>
        <dbReference type="Proteomes" id="UP000228531"/>
    </source>
</evidence>
<accession>A0A2M8W4L0</accession>
<keyword evidence="1" id="KW-0472">Membrane</keyword>
<protein>
    <submittedName>
        <fullName evidence="2">Uncharacterized protein</fullName>
    </submittedName>
</protein>
<feature type="transmembrane region" description="Helical" evidence="1">
    <location>
        <begin position="20"/>
        <end position="40"/>
    </location>
</feature>
<comment type="caution">
    <text evidence="2">The sequence shown here is derived from an EMBL/GenBank/DDBJ whole genome shotgun (WGS) entry which is preliminary data.</text>
</comment>
<evidence type="ECO:0000313" key="2">
    <source>
        <dbReference type="EMBL" id="PJI85850.1"/>
    </source>
</evidence>
<feature type="transmembrane region" description="Helical" evidence="1">
    <location>
        <begin position="216"/>
        <end position="237"/>
    </location>
</feature>
<gene>
    <name evidence="2" type="ORF">BC777_2197</name>
</gene>
<sequence length="253" mass="28153">MTRFIAWAALDILRTNLRLVLVTSFSPILITLASIIFLKFVLGPDYFFVAQFYTTGLPQLLLPAVFMALFAVRLFSYLISHQQAAYDTAKFFSAVGGYILRVFGLFVATAIVWFAVLFLGFQLLLNAELSPQQTSYMAYATSFLAFCIFGWLWLRFAVILPAYVAGQPMGMRAAWQASRSYKYQAIFLSIAYYVVPAVGLVTVASANQLGGVVDAALTTLIIWVFAVLKITTLAAIYDRMLSDQEQSIPDAFD</sequence>
<feature type="transmembrane region" description="Helical" evidence="1">
    <location>
        <begin position="136"/>
        <end position="164"/>
    </location>
</feature>
<keyword evidence="1" id="KW-0812">Transmembrane</keyword>
<keyword evidence="1" id="KW-1133">Transmembrane helix</keyword>
<name>A0A2M8W4L0_9RHOB</name>
<organism evidence="2 3">
    <name type="scientific">Yoonia maricola</name>
    <dbReference type="NCBI Taxonomy" id="420999"/>
    <lineage>
        <taxon>Bacteria</taxon>
        <taxon>Pseudomonadati</taxon>
        <taxon>Pseudomonadota</taxon>
        <taxon>Alphaproteobacteria</taxon>
        <taxon>Rhodobacterales</taxon>
        <taxon>Paracoccaceae</taxon>
        <taxon>Yoonia</taxon>
    </lineage>
</organism>
<feature type="transmembrane region" description="Helical" evidence="1">
    <location>
        <begin position="60"/>
        <end position="79"/>
    </location>
</feature>
<dbReference type="Proteomes" id="UP000228531">
    <property type="component" value="Unassembled WGS sequence"/>
</dbReference>